<dbReference type="InterPro" id="IPR011042">
    <property type="entry name" value="6-blade_b-propeller_TolB-like"/>
</dbReference>
<reference evidence="4 5" key="1">
    <citation type="submission" date="2017-06" db="EMBL/GenBank/DDBJ databases">
        <title>Novel microbial phyla capable of carbon fixation and sulfur reduction in deep-sea sediments.</title>
        <authorList>
            <person name="Huang J."/>
            <person name="Baker B."/>
            <person name="Wang Y."/>
        </authorList>
    </citation>
    <scope>NUCLEOTIDE SEQUENCE [LARGE SCALE GENOMIC DNA]</scope>
    <source>
        <strain evidence="4">B3_LCP</strain>
    </source>
</reference>
<dbReference type="Pfam" id="PF07676">
    <property type="entry name" value="PD40"/>
    <property type="match status" value="2"/>
</dbReference>
<accession>A0A532V333</accession>
<evidence type="ECO:0000313" key="5">
    <source>
        <dbReference type="Proteomes" id="UP000319619"/>
    </source>
</evidence>
<feature type="chain" id="PRO_5021867081" description="CHAT domain-containing protein" evidence="2">
    <location>
        <begin position="23"/>
        <end position="2807"/>
    </location>
</feature>
<evidence type="ECO:0000256" key="1">
    <source>
        <dbReference type="SAM" id="Coils"/>
    </source>
</evidence>
<keyword evidence="1" id="KW-0175">Coiled coil</keyword>
<dbReference type="SUPFAM" id="SSF82171">
    <property type="entry name" value="DPP6 N-terminal domain-like"/>
    <property type="match status" value="1"/>
</dbReference>
<dbReference type="InterPro" id="IPR024983">
    <property type="entry name" value="CHAT_dom"/>
</dbReference>
<dbReference type="Gene3D" id="1.25.40.10">
    <property type="entry name" value="Tetratricopeptide repeat domain"/>
    <property type="match status" value="6"/>
</dbReference>
<dbReference type="Proteomes" id="UP000319619">
    <property type="component" value="Unassembled WGS sequence"/>
</dbReference>
<dbReference type="InterPro" id="IPR019734">
    <property type="entry name" value="TPR_rpt"/>
</dbReference>
<evidence type="ECO:0000313" key="4">
    <source>
        <dbReference type="EMBL" id="TKJ41630.1"/>
    </source>
</evidence>
<dbReference type="InterPro" id="IPR011659">
    <property type="entry name" value="WD40"/>
</dbReference>
<evidence type="ECO:0000259" key="3">
    <source>
        <dbReference type="Pfam" id="PF12770"/>
    </source>
</evidence>
<protein>
    <recommendedName>
        <fullName evidence="3">CHAT domain-containing protein</fullName>
    </recommendedName>
</protein>
<dbReference type="InterPro" id="IPR011990">
    <property type="entry name" value="TPR-like_helical_dom_sf"/>
</dbReference>
<feature type="domain" description="CHAT" evidence="3">
    <location>
        <begin position="2523"/>
        <end position="2795"/>
    </location>
</feature>
<dbReference type="EMBL" id="NJBN01000002">
    <property type="protein sequence ID" value="TKJ41630.1"/>
    <property type="molecule type" value="Genomic_DNA"/>
</dbReference>
<organism evidence="4 5">
    <name type="scientific">candidate division LCP-89 bacterium B3_LCP</name>
    <dbReference type="NCBI Taxonomy" id="2012998"/>
    <lineage>
        <taxon>Bacteria</taxon>
        <taxon>Pseudomonadati</taxon>
        <taxon>Bacteria division LCP-89</taxon>
    </lineage>
</organism>
<dbReference type="Pfam" id="PF12770">
    <property type="entry name" value="CHAT"/>
    <property type="match status" value="1"/>
</dbReference>
<gene>
    <name evidence="4" type="ORF">CEE37_03425</name>
</gene>
<feature type="signal peptide" evidence="2">
    <location>
        <begin position="1"/>
        <end position="22"/>
    </location>
</feature>
<dbReference type="SUPFAM" id="SSF48452">
    <property type="entry name" value="TPR-like"/>
    <property type="match status" value="6"/>
</dbReference>
<sequence>MMLKRISFLILLLSAVIQPACPAETIRAAPADSTELKLQLPHPLTAALSSEIDPAISPDGRWLLYVSNSSGNYDLWIRPLEGGVPIQLTSHPADDFSPVWSPKGNRICFVSMRDDPAGDIYTLKFSIRSGKPRSYSIRRIVEKPGWQSFPSYSEDAKYIVYQDGVSDQGKLIMRRIGKRGDMILTASGYVQPCFNPTNNRILCLRVDSEKGINEICIIQIEKLKDPAPTITTAYASSFPATLPRWAPNGKSFCAALVNQDRDEDGLLTAQDGQSLYRFDLVSGEYHARPVSIGDASENYPCWAEEDFIYHVSNRRGNADIWRSNAAGPIPRSSTAEMALDFAKSIGREAKVEGRSLTEREKLLKLLAFQKVRTDFPDARRSGALSMIQSAKLLQIFEESQKSQTFLKRIPRVYSEQRAVIVEAEIDYQLYVHKVRFSDDKIRSCENPFSLIINLGQIASRYRKVRVSSARVHYLIGAIHEYLDNIEKALASYRHVTTEYPEAEDHPAEALLRIAAIYAKMGSDPVALQTYLEVITLYSLRTEPTNKAILELIKLQVSGDDPIAGLQQLINKYPDIPSLGAASQYEIAEILRESGEIDLALSEYARLRGYAARNPTPYIEELFAKSLLISAELENDRQQFLIAQAHLQEVEEKFGELKEGFYGRKARFLRVNMLAERADILSSTGDWELALVNYEKAILLDQDNVKLHRGRIEAATNLGSLGDILEEYSAELKLRPNDPALLYASGLCHSYQGEKNDNYLHKSNDLIEKALTIEPEIGYGYLTLAYNYEMLETRSRLKSAKPVNTGRFLSNVGQSLTRFFRAITFQGNPGPLQGYEKAIETLQLGLAVNDEATDSALEAKLLLNLGNNYFHLGEFGYPRALEAYERRMQYDTTFTSLFQKGITYERMGKAGAISGGNKSATQYYQHSLKVYHDLGKHDSELRVTLRLAELYQVLEDEEESNYYYREALLLKEKENLPSSPTRWWENMAYNSLKLGDDTEAHRLSKQALSTMPPDEEIPLPVIENPLIIEIMGIPVPVWNFGYLGTGSAMSAAGMGQIDEVLLNHSILQDVSDNRKDVRAAKREVNRRLAIAIRRQDAEAEAIGWNELGVYFWSEGKSISARRCFQRAYRLAEKNGYRSGELTSLINSACISLSTLGDESINVNTYLEEVEWFVEEGIGFDENLWGRIQRGLLKCNEPENPSKIRRSIKREFQQFPDSEEEPETELDWSLLNRLLLLGKRDVRVTNDLMSLYRQEINRFSMDPLGFGYQRIRINELYSLMCLQAAAKLQPSSPEETIQQLDLQGEALWAMRSGIGECEKRGFPHLQVRLRCLLSDYFFSLDDLETSASELHRALTTAKKTGRDDLVWRVQWRLGRIAILSEQRGSSGADTTLRRVLNRSAEEWFEVAADTWADLPEDTEDFGGISRRKCEAKIMYELSFINAFASDDLDGCSKYAQILPNLSLLEATSSRTVPVQFERRKFIWGHGGGTIPYLRREMVRKRTELADLRSSAEPDTAGLYRLIEELRSLEIEYSQTIEDVIRDDPEFASLFYPVTIPLDSLKKTLQQGDLAVQLIQIANDQYYLLLNRDSLVVFQDFNNLITDSIRTHILPDSIERILDSTERLFMIASSDTGDTITDYLQAAIDTPTIYYLPDLQSLSLLQKSTSLSRGANLSLAVDLDLKGLMKADYSKAGSVLDEIEKARLVLIKPEADFRGHPLDRRIISPGEYSWCVRDLFSIYAEGDILIIIGSFPEEGLLAKIGFFAGFSNVIFIPDIADGNYISGFMEVFTEEIETKSPGSAFDTAMRNLQVNGALAEARAKFRYYGLGGMDLSARQEYAKKHFNATILKGNHNLEKGDGEWALRYYDSALNMAIQLNDSVSIANLHKLKIRAARISQNWAEAANSQTTLNEIAQRQDNTQGFEKGLRNLSVYLRYDNQLQEAIQTRRNAQRLALQRGDDLQAAYDEQILANLYELTDDYSSAESAITDASSIFWEWEEIDQFVISGIYQSRLYLAQDRFSNAVNTLKSIEEHIAELDWLDWRESLPIEYYQHLGLAYEGLADYEKALVAQFKALNIAGEKISPASALTYQYIAGLYWKMGDYQDALSHLKNARDQFRELGLTQYRYLTQNTEALIYLNLGDHERAVEKAKNALQGAIEAKDEKSRSQIEKNIGLIELASGNAHRAKSRFQQALKIDLRLGTLRGQAYAYLDLANAYLQLEIPDSAMIALNQAFSLGEQISDDRVKVRSMLGMGIIGTNIKRLNEARKHLSEAYEISMDRGFNEITWRIELALAELEIADKKTADAIEILNPAIARVEAMRASIASENLKSGFMEDKNKLYQLAVELYLDEDNVEAAFEIAERSRSRSFLDLLQRGGLDRKIAKQSQYSAELSELLQNISVLKKRRDTLQAKGDKRTAEESEILWRSSAAIDSLEGVYVHLSDELETENFRQRDLFDAQPEKVKNIRQILEDDEALIEYYFLDGEMVIFLATSEKLQVRKVVVGEDSLRLLISDLRYKLDRRLSVTDESQKLYQKLIKPLEGHLQNHSHIIIVPMGALHYLPFNVLQNDAGEYLLDNFSISTAPSASVFSICRKSANRRESWGEYPISAFGNPSSELSHESLFFAEKEVASISFAFPAVRIFSGAGAREVSLIEQSDSSGTLHLACHGIFNENNPLFSTLFLAPDSTQDGRLEMHEIFSLNLENCWLVMLSACESGLSAIAGGDEIIGLNRAFIYAGTPRVISTLWEVDDLATAVLVKRFYRNLAAGLTPATALQHAQQHVRERINSHPAFWAAFVLAGEASGNLSSRVLGN</sequence>
<feature type="coiled-coil region" evidence="1">
    <location>
        <begin position="2380"/>
        <end position="2407"/>
    </location>
</feature>
<dbReference type="Gene3D" id="2.120.10.30">
    <property type="entry name" value="TolB, C-terminal domain"/>
    <property type="match status" value="2"/>
</dbReference>
<proteinExistence type="predicted"/>
<comment type="caution">
    <text evidence="4">The sequence shown here is derived from an EMBL/GenBank/DDBJ whole genome shotgun (WGS) entry which is preliminary data.</text>
</comment>
<dbReference type="SMART" id="SM00028">
    <property type="entry name" value="TPR"/>
    <property type="match status" value="13"/>
</dbReference>
<evidence type="ECO:0000256" key="2">
    <source>
        <dbReference type="SAM" id="SignalP"/>
    </source>
</evidence>
<name>A0A532V333_UNCL8</name>
<dbReference type="PANTHER" id="PTHR10098">
    <property type="entry name" value="RAPSYN-RELATED"/>
    <property type="match status" value="1"/>
</dbReference>
<keyword evidence="2" id="KW-0732">Signal</keyword>